<reference evidence="1 2" key="1">
    <citation type="submission" date="2022-10" db="EMBL/GenBank/DDBJ databases">
        <title>Chitinophaga nivalis PC15 sp. nov., isolated from Pyeongchang county, South Korea.</title>
        <authorList>
            <person name="Trinh H.N."/>
        </authorList>
    </citation>
    <scope>NUCLEOTIDE SEQUENCE [LARGE SCALE GENOMIC DNA]</scope>
    <source>
        <strain evidence="1 2">PC14</strain>
    </source>
</reference>
<organism evidence="1 2">
    <name type="scientific">Chitinophaga nivalis</name>
    <dbReference type="NCBI Taxonomy" id="2991709"/>
    <lineage>
        <taxon>Bacteria</taxon>
        <taxon>Pseudomonadati</taxon>
        <taxon>Bacteroidota</taxon>
        <taxon>Chitinophagia</taxon>
        <taxon>Chitinophagales</taxon>
        <taxon>Chitinophagaceae</taxon>
        <taxon>Chitinophaga</taxon>
    </lineage>
</organism>
<comment type="caution">
    <text evidence="1">The sequence shown here is derived from an EMBL/GenBank/DDBJ whole genome shotgun (WGS) entry which is preliminary data.</text>
</comment>
<accession>A0ABT3IQV4</accession>
<dbReference type="NCBIfam" id="NF038153">
    <property type="entry name" value="lant_leader_L1a"/>
    <property type="match status" value="1"/>
</dbReference>
<protein>
    <submittedName>
        <fullName evidence="1">Class I lanthipeptide</fullName>
    </submittedName>
</protein>
<sequence length="64" mass="7069">MKKKLNKKLVLSKIQIANLNAADQATLNGGLKITKTIIDPFTSTDPTQQTFCYVCPAESFNICH</sequence>
<dbReference type="InterPro" id="IPR058238">
    <property type="entry name" value="Lant_leader_dom"/>
</dbReference>
<keyword evidence="2" id="KW-1185">Reference proteome</keyword>
<dbReference type="EMBL" id="JAPDNS010000002">
    <property type="protein sequence ID" value="MCW3486347.1"/>
    <property type="molecule type" value="Genomic_DNA"/>
</dbReference>
<evidence type="ECO:0000313" key="2">
    <source>
        <dbReference type="Proteomes" id="UP001207742"/>
    </source>
</evidence>
<proteinExistence type="predicted"/>
<dbReference type="Proteomes" id="UP001207742">
    <property type="component" value="Unassembled WGS sequence"/>
</dbReference>
<name>A0ABT3IQV4_9BACT</name>
<dbReference type="RefSeq" id="WP_264733163.1">
    <property type="nucleotide sequence ID" value="NZ_JAPDNR010000001.1"/>
</dbReference>
<evidence type="ECO:0000313" key="1">
    <source>
        <dbReference type="EMBL" id="MCW3486347.1"/>
    </source>
</evidence>
<gene>
    <name evidence="1" type="ORF">OL497_20770</name>
</gene>